<organism evidence="2 3">
    <name type="scientific">Hydrogenophaga intermedia</name>
    <dbReference type="NCBI Taxonomy" id="65786"/>
    <lineage>
        <taxon>Bacteria</taxon>
        <taxon>Pseudomonadati</taxon>
        <taxon>Pseudomonadota</taxon>
        <taxon>Betaproteobacteria</taxon>
        <taxon>Burkholderiales</taxon>
        <taxon>Comamonadaceae</taxon>
        <taxon>Hydrogenophaga</taxon>
    </lineage>
</organism>
<sequence>MSMSLRLRASSRAAGIHLLVSLLVAGIVAALVFLVWYPQGLHRLTGGSALFLILMGVDVVCGPLLTLVLFNPHKARHLWRMDLGLIVMLQAGALFYGLTQVATARPVYIAFEGDSFRVVQAFDVDETRLPEAPAALARLPLTGPEPIGVRIAESSDADFLASLQLSLKGEHSAFRPGRWLPYGDRVDAVKAALKPIDRLQKRNADGRQYVDRALGKLGVSPHQVGYLPLVRDVITDWVVVIDRSSGQPLAYWPVDGW</sequence>
<dbReference type="NCBIfam" id="NF041437">
    <property type="entry name" value="TfpZ"/>
    <property type="match status" value="1"/>
</dbReference>
<dbReference type="AlphaFoldDB" id="A0A1L1PIL5"/>
<dbReference type="Proteomes" id="UP000028878">
    <property type="component" value="Unassembled WGS sequence"/>
</dbReference>
<keyword evidence="1" id="KW-1133">Transmembrane helix</keyword>
<keyword evidence="1" id="KW-0472">Membrane</keyword>
<gene>
    <name evidence="2" type="ORF">BN948_03039</name>
</gene>
<keyword evidence="1" id="KW-0812">Transmembrane</keyword>
<feature type="transmembrane region" description="Helical" evidence="1">
    <location>
        <begin position="49"/>
        <end position="70"/>
    </location>
</feature>
<dbReference type="InterPro" id="IPR047814">
    <property type="entry name" value="TfpX/TfpZ-like"/>
</dbReference>
<protein>
    <submittedName>
        <fullName evidence="2">FimB</fullName>
    </submittedName>
</protein>
<feature type="transmembrane region" description="Helical" evidence="1">
    <location>
        <begin position="12"/>
        <end position="37"/>
    </location>
</feature>
<feature type="transmembrane region" description="Helical" evidence="1">
    <location>
        <begin position="82"/>
        <end position="99"/>
    </location>
</feature>
<accession>A0A1L1PIL5</accession>
<evidence type="ECO:0000256" key="1">
    <source>
        <dbReference type="SAM" id="Phobius"/>
    </source>
</evidence>
<evidence type="ECO:0000313" key="2">
    <source>
        <dbReference type="EMBL" id="CDN88604.1"/>
    </source>
</evidence>
<reference evidence="3" key="1">
    <citation type="submission" date="2014-11" db="EMBL/GenBank/DDBJ databases">
        <title>Draft genome sequence of Hydrogenophaga intermedia S1.</title>
        <authorList>
            <person name="Gan H.M."/>
            <person name="Chew T.H."/>
            <person name="Stolz A."/>
        </authorList>
    </citation>
    <scope>NUCLEOTIDE SEQUENCE [LARGE SCALE GENOMIC DNA]</scope>
    <source>
        <strain evidence="3">S1</strain>
    </source>
</reference>
<dbReference type="EMBL" id="CCAE010000026">
    <property type="protein sequence ID" value="CDN88604.1"/>
    <property type="molecule type" value="Genomic_DNA"/>
</dbReference>
<evidence type="ECO:0000313" key="3">
    <source>
        <dbReference type="Proteomes" id="UP000028878"/>
    </source>
</evidence>
<dbReference type="RefSeq" id="WP_009520691.1">
    <property type="nucleotide sequence ID" value="NZ_CCAE010000026.1"/>
</dbReference>
<proteinExistence type="predicted"/>
<name>A0A1L1PIL5_HYDIT</name>
<keyword evidence="3" id="KW-1185">Reference proteome</keyword>